<dbReference type="AlphaFoldDB" id="A0A9P7VG20"/>
<proteinExistence type="predicted"/>
<evidence type="ECO:0000256" key="1">
    <source>
        <dbReference type="SAM" id="SignalP"/>
    </source>
</evidence>
<evidence type="ECO:0000313" key="2">
    <source>
        <dbReference type="EMBL" id="KAG7439907.1"/>
    </source>
</evidence>
<protein>
    <submittedName>
        <fullName evidence="2">Uncharacterized protein</fullName>
    </submittedName>
</protein>
<dbReference type="EMBL" id="MU250581">
    <property type="protein sequence ID" value="KAG7439907.1"/>
    <property type="molecule type" value="Genomic_DNA"/>
</dbReference>
<accession>A0A9P7VG20</accession>
<evidence type="ECO:0000313" key="3">
    <source>
        <dbReference type="Proteomes" id="UP000812287"/>
    </source>
</evidence>
<feature type="signal peptide" evidence="1">
    <location>
        <begin position="1"/>
        <end position="22"/>
    </location>
</feature>
<gene>
    <name evidence="2" type="ORF">BT62DRAFT_924422</name>
</gene>
<organism evidence="2 3">
    <name type="scientific">Guyanagaster necrorhizus</name>
    <dbReference type="NCBI Taxonomy" id="856835"/>
    <lineage>
        <taxon>Eukaryota</taxon>
        <taxon>Fungi</taxon>
        <taxon>Dikarya</taxon>
        <taxon>Basidiomycota</taxon>
        <taxon>Agaricomycotina</taxon>
        <taxon>Agaricomycetes</taxon>
        <taxon>Agaricomycetidae</taxon>
        <taxon>Agaricales</taxon>
        <taxon>Marasmiineae</taxon>
        <taxon>Physalacriaceae</taxon>
        <taxon>Guyanagaster</taxon>
    </lineage>
</organism>
<keyword evidence="1" id="KW-0732">Signal</keyword>
<dbReference type="OrthoDB" id="2979813at2759"/>
<dbReference type="RefSeq" id="XP_043033407.1">
    <property type="nucleotide sequence ID" value="XM_043184612.1"/>
</dbReference>
<dbReference type="Proteomes" id="UP000812287">
    <property type="component" value="Unassembled WGS sequence"/>
</dbReference>
<name>A0A9P7VG20_9AGAR</name>
<dbReference type="GeneID" id="66106909"/>
<keyword evidence="3" id="KW-1185">Reference proteome</keyword>
<reference evidence="2" key="1">
    <citation type="submission" date="2020-11" db="EMBL/GenBank/DDBJ databases">
        <title>Adaptations for nitrogen fixation in a non-lichenized fungal sporocarp promotes dispersal by wood-feeding termites.</title>
        <authorList>
            <consortium name="DOE Joint Genome Institute"/>
            <person name="Koch R.A."/>
            <person name="Yoon G."/>
            <person name="Arayal U."/>
            <person name="Lail K."/>
            <person name="Amirebrahimi M."/>
            <person name="Labutti K."/>
            <person name="Lipzen A."/>
            <person name="Riley R."/>
            <person name="Barry K."/>
            <person name="Henrissat B."/>
            <person name="Grigoriev I.V."/>
            <person name="Herr J.R."/>
            <person name="Aime M.C."/>
        </authorList>
    </citation>
    <scope>NUCLEOTIDE SEQUENCE</scope>
    <source>
        <strain evidence="2">MCA 3950</strain>
    </source>
</reference>
<comment type="caution">
    <text evidence="2">The sequence shown here is derived from an EMBL/GenBank/DDBJ whole genome shotgun (WGS) entry which is preliminary data.</text>
</comment>
<feature type="chain" id="PRO_5040471736" evidence="1">
    <location>
        <begin position="23"/>
        <end position="395"/>
    </location>
</feature>
<sequence length="395" mass="44259">MFKAALAAFVDMLLDIVLSTSARRNIVGCSESLHGLTEPAWSLSPSAIASVKTPQLVFLTRICISMVESVVRRKHACTENERNMLMQSRSNSMACLQEKLVDLGYGPELAVLPSIDVPAMHSVVNHTWPLTDQIWTNIQRVIVKYMQAMKVKCLAREHHELLESRRKLAIDYLRMCKTLAPSTLFPLMLDFFELPPIRKIIQLPSNETVTRGHIHRLTLEPALPEDQASVYQAAIRPRDHVTFLPQFRGYIHISIRVPWSTTCLESNDRVPEVVSAVINFVGGDPEMATAEDLADAIRRKHYEDTTPQEDYVKLINPDISGRTTGSYWSQCSMGSVGHDFLPEQRSARTTDRIAIAPEGHPLRATVGMGSPRSSILAWLSSIFLPYNNSSLPGLF</sequence>